<feature type="domain" description="Heterokaryon incompatibility" evidence="2">
    <location>
        <begin position="81"/>
        <end position="258"/>
    </location>
</feature>
<evidence type="ECO:0000256" key="1">
    <source>
        <dbReference type="SAM" id="MobiDB-lite"/>
    </source>
</evidence>
<evidence type="ECO:0000313" key="4">
    <source>
        <dbReference type="Proteomes" id="UP001321760"/>
    </source>
</evidence>
<reference evidence="3" key="2">
    <citation type="submission" date="2023-05" db="EMBL/GenBank/DDBJ databases">
        <authorList>
            <consortium name="Lawrence Berkeley National Laboratory"/>
            <person name="Steindorff A."/>
            <person name="Hensen N."/>
            <person name="Bonometti L."/>
            <person name="Westerberg I."/>
            <person name="Brannstrom I.O."/>
            <person name="Guillou S."/>
            <person name="Cros-Aarteil S."/>
            <person name="Calhoun S."/>
            <person name="Haridas S."/>
            <person name="Kuo A."/>
            <person name="Mondo S."/>
            <person name="Pangilinan J."/>
            <person name="Riley R."/>
            <person name="Labutti K."/>
            <person name="Andreopoulos B."/>
            <person name="Lipzen A."/>
            <person name="Chen C."/>
            <person name="Yanf M."/>
            <person name="Daum C."/>
            <person name="Ng V."/>
            <person name="Clum A."/>
            <person name="Ohm R."/>
            <person name="Martin F."/>
            <person name="Silar P."/>
            <person name="Natvig D."/>
            <person name="Lalanne C."/>
            <person name="Gautier V."/>
            <person name="Ament-Velasquez S.L."/>
            <person name="Kruys A."/>
            <person name="Hutchinson M.I."/>
            <person name="Powell A.J."/>
            <person name="Barry K."/>
            <person name="Miller A.N."/>
            <person name="Grigoriev I.V."/>
            <person name="Debuchy R."/>
            <person name="Gladieux P."/>
            <person name="Thoren M.H."/>
            <person name="Johannesson H."/>
        </authorList>
    </citation>
    <scope>NUCLEOTIDE SEQUENCE</scope>
    <source>
        <strain evidence="3">PSN243</strain>
    </source>
</reference>
<protein>
    <submittedName>
        <fullName evidence="3">Heterokaryon incompatibility protein-domain-containing protein</fullName>
    </submittedName>
</protein>
<evidence type="ECO:0000259" key="2">
    <source>
        <dbReference type="Pfam" id="PF06985"/>
    </source>
</evidence>
<dbReference type="Proteomes" id="UP001321760">
    <property type="component" value="Unassembled WGS sequence"/>
</dbReference>
<proteinExistence type="predicted"/>
<comment type="caution">
    <text evidence="3">The sequence shown here is derived from an EMBL/GenBank/DDBJ whole genome shotgun (WGS) entry which is preliminary data.</text>
</comment>
<dbReference type="EMBL" id="MU866021">
    <property type="protein sequence ID" value="KAK4442288.1"/>
    <property type="molecule type" value="Genomic_DNA"/>
</dbReference>
<dbReference type="InterPro" id="IPR052895">
    <property type="entry name" value="HetReg/Transcr_Mod"/>
</dbReference>
<name>A0AAV9G4B2_9PEZI</name>
<reference evidence="3" key="1">
    <citation type="journal article" date="2023" name="Mol. Phylogenet. Evol.">
        <title>Genome-scale phylogeny and comparative genomics of the fungal order Sordariales.</title>
        <authorList>
            <person name="Hensen N."/>
            <person name="Bonometti L."/>
            <person name="Westerberg I."/>
            <person name="Brannstrom I.O."/>
            <person name="Guillou S."/>
            <person name="Cros-Aarteil S."/>
            <person name="Calhoun S."/>
            <person name="Haridas S."/>
            <person name="Kuo A."/>
            <person name="Mondo S."/>
            <person name="Pangilinan J."/>
            <person name="Riley R."/>
            <person name="LaButti K."/>
            <person name="Andreopoulos B."/>
            <person name="Lipzen A."/>
            <person name="Chen C."/>
            <person name="Yan M."/>
            <person name="Daum C."/>
            <person name="Ng V."/>
            <person name="Clum A."/>
            <person name="Steindorff A."/>
            <person name="Ohm R.A."/>
            <person name="Martin F."/>
            <person name="Silar P."/>
            <person name="Natvig D.O."/>
            <person name="Lalanne C."/>
            <person name="Gautier V."/>
            <person name="Ament-Velasquez S.L."/>
            <person name="Kruys A."/>
            <person name="Hutchinson M.I."/>
            <person name="Powell A.J."/>
            <person name="Barry K."/>
            <person name="Miller A.N."/>
            <person name="Grigoriev I.V."/>
            <person name="Debuchy R."/>
            <person name="Gladieux P."/>
            <person name="Hiltunen Thoren M."/>
            <person name="Johannesson H."/>
        </authorList>
    </citation>
    <scope>NUCLEOTIDE SEQUENCE</scope>
    <source>
        <strain evidence="3">PSN243</strain>
    </source>
</reference>
<gene>
    <name evidence="3" type="ORF">QBC34DRAFT_499768</name>
</gene>
<dbReference type="PANTHER" id="PTHR24148:SF64">
    <property type="entry name" value="HETEROKARYON INCOMPATIBILITY DOMAIN-CONTAINING PROTEIN"/>
    <property type="match status" value="1"/>
</dbReference>
<dbReference type="InterPro" id="IPR010730">
    <property type="entry name" value="HET"/>
</dbReference>
<organism evidence="3 4">
    <name type="scientific">Podospora aff. communis PSN243</name>
    <dbReference type="NCBI Taxonomy" id="3040156"/>
    <lineage>
        <taxon>Eukaryota</taxon>
        <taxon>Fungi</taxon>
        <taxon>Dikarya</taxon>
        <taxon>Ascomycota</taxon>
        <taxon>Pezizomycotina</taxon>
        <taxon>Sordariomycetes</taxon>
        <taxon>Sordariomycetidae</taxon>
        <taxon>Sordariales</taxon>
        <taxon>Podosporaceae</taxon>
        <taxon>Podospora</taxon>
    </lineage>
</organism>
<dbReference type="PANTHER" id="PTHR24148">
    <property type="entry name" value="ANKYRIN REPEAT DOMAIN-CONTAINING PROTEIN 39 HOMOLOG-RELATED"/>
    <property type="match status" value="1"/>
</dbReference>
<accession>A0AAV9G4B2</accession>
<keyword evidence="4" id="KW-1185">Reference proteome</keyword>
<dbReference type="AlphaFoldDB" id="A0AAV9G4B2"/>
<feature type="compositionally biased region" description="Basic and acidic residues" evidence="1">
    <location>
        <begin position="1"/>
        <end position="11"/>
    </location>
</feature>
<dbReference type="Pfam" id="PF06985">
    <property type="entry name" value="HET"/>
    <property type="match status" value="1"/>
</dbReference>
<sequence length="780" mass="87492">MRPSGPERDNRLQPLNSRRRSSYPVSQPHRRIYEHLPVSGDPPTIRLLDLEARPRNAMRSIVDGPLVGRLRTARLQDSPSFTALSYVWGQGKGPVKRITCGPDGASLDITYNCYAALQQVRKNYGAVTIWVDSICINQQDEREKTLQIPLMEDIYTWATRVYIWLGDGTPGTDRAMKFLRWGSRFLPPIPLSLLATRTDQERRRETVKFWVESFRNSFYMSLAVASFGFLTRPNSSTREGFKELLETEWMHRAWTFQEAVLASDATVLYGSQSASWASILHVRSVIAANPAGCDLHDVRWKAKETGSQRPLHPGVAEWRSMMDVWLYRPRPLRWNGTAVGLFPGTTPGSNSPSFLARLANWGAWRGPTWIPSYFKHLTTMAWSGLIIWALVVYGSREAPLPALLVPCAIIGAWALYCLNSLTKIDHQIRGGRVFGIEAEIHDKLESSMLNRGIYSALRSRKSTQVPDRLYAFGAILGSLGAPVPTADYGLSPNQVFRLIMETLLSWRPVFIALVVDAGGVSRQGLPSWMPNFETPHNDNCWLTNHHIMGDEDETINSHPPFSIQGDKLILFGKRVGHVIHKTNMATIDPSAGDPALHPSATKLFEWAKFGTRYMYRCESLLSRVLDVLQCSAPPTAAKTISADRGFLARWTSKGIFKQTTDYLRLRKMLDAADEPAYQGNLCFESFRHVKGAYEFLVGLINNVAAQKRCLFAVDLSGTYESLSEGMFGSGPIGMKMGDQVYILRGVPLPMVLRETRTRGVLTVVGPAYVYGMMQRYVAPP</sequence>
<evidence type="ECO:0000313" key="3">
    <source>
        <dbReference type="EMBL" id="KAK4442288.1"/>
    </source>
</evidence>
<feature type="region of interest" description="Disordered" evidence="1">
    <location>
        <begin position="1"/>
        <end position="29"/>
    </location>
</feature>